<dbReference type="InterPro" id="IPR023393">
    <property type="entry name" value="START-like_dom_sf"/>
</dbReference>
<name>A0A7Y9DXM2_9PSEU</name>
<evidence type="ECO:0008006" key="4">
    <source>
        <dbReference type="Google" id="ProtNLM"/>
    </source>
</evidence>
<reference evidence="2 3" key="1">
    <citation type="submission" date="2020-07" db="EMBL/GenBank/DDBJ databases">
        <title>Sequencing the genomes of 1000 actinobacteria strains.</title>
        <authorList>
            <person name="Klenk H.-P."/>
        </authorList>
    </citation>
    <scope>NUCLEOTIDE SEQUENCE [LARGE SCALE GENOMIC DNA]</scope>
    <source>
        <strain evidence="2 3">DSM 45772</strain>
    </source>
</reference>
<protein>
    <recommendedName>
        <fullName evidence="4">Polyketide cyclase/dehydrase/lipid transport protein</fullName>
    </recommendedName>
</protein>
<feature type="region of interest" description="Disordered" evidence="1">
    <location>
        <begin position="142"/>
        <end position="168"/>
    </location>
</feature>
<accession>A0A7Y9DXM2</accession>
<gene>
    <name evidence="2" type="ORF">BJ983_003433</name>
</gene>
<dbReference type="Pfam" id="PF10604">
    <property type="entry name" value="Polyketide_cyc2"/>
    <property type="match status" value="1"/>
</dbReference>
<dbReference type="SUPFAM" id="SSF55961">
    <property type="entry name" value="Bet v1-like"/>
    <property type="match status" value="1"/>
</dbReference>
<dbReference type="EMBL" id="JACCBN010000001">
    <property type="protein sequence ID" value="NYD37331.1"/>
    <property type="molecule type" value="Genomic_DNA"/>
</dbReference>
<evidence type="ECO:0000256" key="1">
    <source>
        <dbReference type="SAM" id="MobiDB-lite"/>
    </source>
</evidence>
<dbReference type="Gene3D" id="3.30.530.20">
    <property type="match status" value="1"/>
</dbReference>
<sequence length="168" mass="18315">MHQHLEVRIGACPDYVWAVLTDVARWPDWSPSLRAVEPFDGGPLVVGGGVRVRQRHLPDRDWRVTELRPHRGFTWHGTGLGSASSFRVRLGRSAQGRGTDVVADLDRSGWMGSMLGAMTASTSSAHLGDLLEGLRRRCEAGQGRADRRWTGEGAPTPVGVASEARPRA</sequence>
<evidence type="ECO:0000313" key="2">
    <source>
        <dbReference type="EMBL" id="NYD37331.1"/>
    </source>
</evidence>
<dbReference type="RefSeq" id="WP_179794901.1">
    <property type="nucleotide sequence ID" value="NZ_BAABHP010000014.1"/>
</dbReference>
<comment type="caution">
    <text evidence="2">The sequence shown here is derived from an EMBL/GenBank/DDBJ whole genome shotgun (WGS) entry which is preliminary data.</text>
</comment>
<keyword evidence="3" id="KW-1185">Reference proteome</keyword>
<evidence type="ECO:0000313" key="3">
    <source>
        <dbReference type="Proteomes" id="UP000535890"/>
    </source>
</evidence>
<dbReference type="AlphaFoldDB" id="A0A7Y9DXM2"/>
<dbReference type="InterPro" id="IPR019587">
    <property type="entry name" value="Polyketide_cyclase/dehydratase"/>
</dbReference>
<proteinExistence type="predicted"/>
<organism evidence="2 3">
    <name type="scientific">Actinomycetospora corticicola</name>
    <dbReference type="NCBI Taxonomy" id="663602"/>
    <lineage>
        <taxon>Bacteria</taxon>
        <taxon>Bacillati</taxon>
        <taxon>Actinomycetota</taxon>
        <taxon>Actinomycetes</taxon>
        <taxon>Pseudonocardiales</taxon>
        <taxon>Pseudonocardiaceae</taxon>
        <taxon>Actinomycetospora</taxon>
    </lineage>
</organism>
<dbReference type="Proteomes" id="UP000535890">
    <property type="component" value="Unassembled WGS sequence"/>
</dbReference>